<dbReference type="OrthoDB" id="1363061at2"/>
<feature type="region of interest" description="Disordered" evidence="1">
    <location>
        <begin position="94"/>
        <end position="141"/>
    </location>
</feature>
<protein>
    <submittedName>
        <fullName evidence="2">Uncharacterized protein</fullName>
    </submittedName>
</protein>
<dbReference type="AlphaFoldDB" id="A0A434A1E4"/>
<sequence>MKKRNAKKEVQEKRKEIKKTKQTEKRPFMQVDKSGDVISNFLSNFLRQLKNPTRSGLGKLLGRLLFIRIKENQKEPQKPSNLIGPVKTVFRRVNNPEGAVESPSQNKSLSQHTSQYNNTAVKQSQDKEQEISKPRKTKLEM</sequence>
<keyword evidence="3" id="KW-1185">Reference proteome</keyword>
<name>A0A434A1E4_9FLAO</name>
<evidence type="ECO:0000313" key="2">
    <source>
        <dbReference type="EMBL" id="RUT68181.1"/>
    </source>
</evidence>
<gene>
    <name evidence="2" type="ORF">D0817_22935</name>
</gene>
<feature type="compositionally biased region" description="Basic and acidic residues" evidence="1">
    <location>
        <begin position="7"/>
        <end position="27"/>
    </location>
</feature>
<comment type="caution">
    <text evidence="2">The sequence shown here is derived from an EMBL/GenBank/DDBJ whole genome shotgun (WGS) entry which is preliminary data.</text>
</comment>
<organism evidence="2 3">
    <name type="scientific">Flavobacterium cupreum</name>
    <dbReference type="NCBI Taxonomy" id="2133766"/>
    <lineage>
        <taxon>Bacteria</taxon>
        <taxon>Pseudomonadati</taxon>
        <taxon>Bacteroidota</taxon>
        <taxon>Flavobacteriia</taxon>
        <taxon>Flavobacteriales</taxon>
        <taxon>Flavobacteriaceae</taxon>
        <taxon>Flavobacterium</taxon>
    </lineage>
</organism>
<dbReference type="EMBL" id="QWDM01000020">
    <property type="protein sequence ID" value="RUT68181.1"/>
    <property type="molecule type" value="Genomic_DNA"/>
</dbReference>
<feature type="region of interest" description="Disordered" evidence="1">
    <location>
        <begin position="1"/>
        <end position="29"/>
    </location>
</feature>
<feature type="compositionally biased region" description="Polar residues" evidence="1">
    <location>
        <begin position="102"/>
        <end position="123"/>
    </location>
</feature>
<reference evidence="3" key="1">
    <citation type="journal article" date="2019" name="Syst. Appl. Microbiol.">
        <title>Flavobacterium circumlabens sp. nov. and Flavobacterium cupreum sp. nov., two psychrotrophic species isolated from Antarctic environmental samples.</title>
        <authorList>
            <person name="Kralova S."/>
            <person name="Busse H.-J."/>
            <person name="Svec P."/>
            <person name="Maslanova I."/>
            <person name="Stankova E."/>
            <person name="Bartak M."/>
            <person name="Sedlacek I."/>
        </authorList>
    </citation>
    <scope>NUCLEOTIDE SEQUENCE [LARGE SCALE GENOMIC DNA]</scope>
    <source>
        <strain evidence="3">CCM 8825</strain>
    </source>
</reference>
<evidence type="ECO:0000313" key="3">
    <source>
        <dbReference type="Proteomes" id="UP000288102"/>
    </source>
</evidence>
<accession>A0A434A1E4</accession>
<dbReference type="Proteomes" id="UP000288102">
    <property type="component" value="Unassembled WGS sequence"/>
</dbReference>
<feature type="compositionally biased region" description="Basic and acidic residues" evidence="1">
    <location>
        <begin position="124"/>
        <end position="141"/>
    </location>
</feature>
<dbReference type="RefSeq" id="WP_127340622.1">
    <property type="nucleotide sequence ID" value="NZ_QWDM01000020.1"/>
</dbReference>
<evidence type="ECO:0000256" key="1">
    <source>
        <dbReference type="SAM" id="MobiDB-lite"/>
    </source>
</evidence>
<proteinExistence type="predicted"/>